<evidence type="ECO:0000313" key="2">
    <source>
        <dbReference type="EMBL" id="KAH6687280.1"/>
    </source>
</evidence>
<keyword evidence="1" id="KW-0472">Membrane</keyword>
<protein>
    <submittedName>
        <fullName evidence="2">Uncharacterized protein</fullName>
    </submittedName>
</protein>
<evidence type="ECO:0000313" key="3">
    <source>
        <dbReference type="Proteomes" id="UP000770015"/>
    </source>
</evidence>
<dbReference type="Proteomes" id="UP000770015">
    <property type="component" value="Unassembled WGS sequence"/>
</dbReference>
<keyword evidence="1" id="KW-0812">Transmembrane</keyword>
<feature type="transmembrane region" description="Helical" evidence="1">
    <location>
        <begin position="481"/>
        <end position="503"/>
    </location>
</feature>
<dbReference type="AlphaFoldDB" id="A0A9P9ABV5"/>
<dbReference type="PANTHER" id="PTHR35394:SF5">
    <property type="entry name" value="DUF3176 DOMAIN-CONTAINING PROTEIN"/>
    <property type="match status" value="1"/>
</dbReference>
<reference evidence="2" key="1">
    <citation type="journal article" date="2021" name="Nat. Commun.">
        <title>Genetic determinants of endophytism in the Arabidopsis root mycobiome.</title>
        <authorList>
            <person name="Mesny F."/>
            <person name="Miyauchi S."/>
            <person name="Thiergart T."/>
            <person name="Pickel B."/>
            <person name="Atanasova L."/>
            <person name="Karlsson M."/>
            <person name="Huettel B."/>
            <person name="Barry K.W."/>
            <person name="Haridas S."/>
            <person name="Chen C."/>
            <person name="Bauer D."/>
            <person name="Andreopoulos W."/>
            <person name="Pangilinan J."/>
            <person name="LaButti K."/>
            <person name="Riley R."/>
            <person name="Lipzen A."/>
            <person name="Clum A."/>
            <person name="Drula E."/>
            <person name="Henrissat B."/>
            <person name="Kohler A."/>
            <person name="Grigoriev I.V."/>
            <person name="Martin F.M."/>
            <person name="Hacquard S."/>
        </authorList>
    </citation>
    <scope>NUCLEOTIDE SEQUENCE</scope>
    <source>
        <strain evidence="2">MPI-SDFR-AT-0117</strain>
    </source>
</reference>
<comment type="caution">
    <text evidence="2">The sequence shown here is derived from an EMBL/GenBank/DDBJ whole genome shotgun (WGS) entry which is preliminary data.</text>
</comment>
<keyword evidence="1" id="KW-1133">Transmembrane helix</keyword>
<feature type="transmembrane region" description="Helical" evidence="1">
    <location>
        <begin position="71"/>
        <end position="92"/>
    </location>
</feature>
<feature type="transmembrane region" description="Helical" evidence="1">
    <location>
        <begin position="34"/>
        <end position="59"/>
    </location>
</feature>
<dbReference type="InterPro" id="IPR021514">
    <property type="entry name" value="DUF3176"/>
</dbReference>
<gene>
    <name evidence="2" type="ORF">F5X68DRAFT_239822</name>
</gene>
<dbReference type="EMBL" id="JAGSXJ010000011">
    <property type="protein sequence ID" value="KAH6687280.1"/>
    <property type="molecule type" value="Genomic_DNA"/>
</dbReference>
<proteinExistence type="predicted"/>
<dbReference type="OrthoDB" id="5376804at2759"/>
<evidence type="ECO:0000256" key="1">
    <source>
        <dbReference type="SAM" id="Phobius"/>
    </source>
</evidence>
<keyword evidence="3" id="KW-1185">Reference proteome</keyword>
<organism evidence="2 3">
    <name type="scientific">Plectosphaerella plurivora</name>
    <dbReference type="NCBI Taxonomy" id="936078"/>
    <lineage>
        <taxon>Eukaryota</taxon>
        <taxon>Fungi</taxon>
        <taxon>Dikarya</taxon>
        <taxon>Ascomycota</taxon>
        <taxon>Pezizomycotina</taxon>
        <taxon>Sordariomycetes</taxon>
        <taxon>Hypocreomycetidae</taxon>
        <taxon>Glomerellales</taxon>
        <taxon>Plectosphaerellaceae</taxon>
        <taxon>Plectosphaerella</taxon>
    </lineage>
</organism>
<dbReference type="PANTHER" id="PTHR35394">
    <property type="entry name" value="DUF3176 DOMAIN-CONTAINING PROTEIN"/>
    <property type="match status" value="1"/>
</dbReference>
<name>A0A9P9ABV5_9PEZI</name>
<feature type="transmembrane region" description="Helical" evidence="1">
    <location>
        <begin position="128"/>
        <end position="152"/>
    </location>
</feature>
<dbReference type="Pfam" id="PF11374">
    <property type="entry name" value="DUF3176"/>
    <property type="match status" value="1"/>
</dbReference>
<sequence length="557" mass="60932">MRMALIRAKLMHHSPQQANRIFVKPKGSSASSTVWLFEILTTIASLLFLAAIVGIFYYVDGKPLSVWTDKISLNATISILTTACTVALMHGVSEFISQHKWSYFKTRAQGLESFEQFDKASRGVGGSLSLIFSVGWNLATLGAFITLARLALAPMAQQVVKIEQRVTSAPNDNATFGFAHAYTRNLQSLAFVTADSIPQDPQMQAAIVQGLYNLETPAIFSCPGTCSWSKPYTSLGFKTECKNVTESTIKSIACNDDGVYPIVCNMTTPAGLGLSTQHVPTQSGTNYRMNVSTLSNDPDTPLVPVDMPSGFPLLAHFAVYRSTSDGNYAPYDINITDCSLSLTAYEYSGARADGNEFKFDKTREVEIGGDNPWEWESGIINGLFYTNASDATGVPALETSWQEIKALQNFFTSETIATEWVDGDFPNKNPGLSAALTGNVDLEARFEQMAAKMTDYLRAGPNGQLARGNQTEAVPFITIQWVWMAGPAAIEVLVLIFAIATIFDNRKSRDIPVWKSSALAVLACQHDETTGTLQSRMTSIDELKKVEGKKQARLESW</sequence>
<accession>A0A9P9ABV5</accession>